<dbReference type="SUPFAM" id="SSF54197">
    <property type="entry name" value="HIT-like"/>
    <property type="match status" value="1"/>
</dbReference>
<accession>A0AAE1CQM3</accession>
<organism evidence="9 10">
    <name type="scientific">Elysia crispata</name>
    <name type="common">lettuce slug</name>
    <dbReference type="NCBI Taxonomy" id="231223"/>
    <lineage>
        <taxon>Eukaryota</taxon>
        <taxon>Metazoa</taxon>
        <taxon>Spiralia</taxon>
        <taxon>Lophotrochozoa</taxon>
        <taxon>Mollusca</taxon>
        <taxon>Gastropoda</taxon>
        <taxon>Heterobranchia</taxon>
        <taxon>Euthyneura</taxon>
        <taxon>Panpulmonata</taxon>
        <taxon>Sacoglossa</taxon>
        <taxon>Placobranchoidea</taxon>
        <taxon>Plakobranchidae</taxon>
        <taxon>Elysia</taxon>
    </lineage>
</organism>
<proteinExistence type="inferred from homology"/>
<dbReference type="GO" id="GO:0016787">
    <property type="term" value="F:hydrolase activity"/>
    <property type="evidence" value="ECO:0007669"/>
    <property type="project" value="UniProtKB-KW"/>
</dbReference>
<dbReference type="PANTHER" id="PTHR12486">
    <property type="entry name" value="APRATAXIN-RELATED"/>
    <property type="match status" value="1"/>
</dbReference>
<dbReference type="PANTHER" id="PTHR12486:SF5">
    <property type="entry name" value="ADENOSINE 5'-MONOPHOSPHORAMIDASE HINT3"/>
    <property type="match status" value="1"/>
</dbReference>
<dbReference type="InterPro" id="IPR011146">
    <property type="entry name" value="HIT-like"/>
</dbReference>
<evidence type="ECO:0000256" key="5">
    <source>
        <dbReference type="ARBA" id="ARBA00039802"/>
    </source>
</evidence>
<dbReference type="EMBL" id="JAWDGP010007236">
    <property type="protein sequence ID" value="KAK3727709.1"/>
    <property type="molecule type" value="Genomic_DNA"/>
</dbReference>
<evidence type="ECO:0000313" key="10">
    <source>
        <dbReference type="Proteomes" id="UP001283361"/>
    </source>
</evidence>
<dbReference type="Pfam" id="PF11969">
    <property type="entry name" value="DcpS_C"/>
    <property type="match status" value="1"/>
</dbReference>
<evidence type="ECO:0000256" key="6">
    <source>
        <dbReference type="ARBA" id="ARBA00042361"/>
    </source>
</evidence>
<feature type="short sequence motif" description="Histidine triad motif" evidence="7">
    <location>
        <begin position="109"/>
        <end position="113"/>
    </location>
</feature>
<feature type="domain" description="HIT" evidence="8">
    <location>
        <begin position="17"/>
        <end position="126"/>
    </location>
</feature>
<comment type="caution">
    <text evidence="9">The sequence shown here is derived from an EMBL/GenBank/DDBJ whole genome shotgun (WGS) entry which is preliminary data.</text>
</comment>
<keyword evidence="10" id="KW-1185">Reference proteome</keyword>
<sequence length="150" mass="17375">MDRQNEDQPGQVEIKCLFCRIANGQQPGSQVMYEKNGIAIFKDIRPAATHHYLVVPQKHVNDPKRLRYEDAELVERLVTCGQEFLVKQGGKVSEARLGFHWPPFNSISHLHLHVIYPTSSMGWVASLIFRPDSFWFVTASWLIDRLRKMK</sequence>
<comment type="catalytic activity">
    <reaction evidence="3">
        <text>adenosine 5'-phosphoramidate + H2O = NH4(+) + AMP</text>
        <dbReference type="Rhea" id="RHEA:67916"/>
        <dbReference type="ChEBI" id="CHEBI:15377"/>
        <dbReference type="ChEBI" id="CHEBI:28938"/>
        <dbReference type="ChEBI" id="CHEBI:57890"/>
        <dbReference type="ChEBI" id="CHEBI:456215"/>
    </reaction>
</comment>
<evidence type="ECO:0000313" key="9">
    <source>
        <dbReference type="EMBL" id="KAK3727709.1"/>
    </source>
</evidence>
<evidence type="ECO:0000259" key="8">
    <source>
        <dbReference type="PROSITE" id="PS51084"/>
    </source>
</evidence>
<keyword evidence="2" id="KW-0378">Hydrolase</keyword>
<evidence type="ECO:0000256" key="7">
    <source>
        <dbReference type="PROSITE-ProRule" id="PRU00464"/>
    </source>
</evidence>
<protein>
    <recommendedName>
        <fullName evidence="5">Adenosine 5'-monophosphoramidase HINT3</fullName>
    </recommendedName>
    <alternativeName>
        <fullName evidence="6">Histidine triad nucleotide-binding protein 3</fullName>
    </alternativeName>
</protein>
<dbReference type="AlphaFoldDB" id="A0AAE1CQM3"/>
<keyword evidence="1" id="KW-0547">Nucleotide-binding</keyword>
<dbReference type="Proteomes" id="UP001283361">
    <property type="component" value="Unassembled WGS sequence"/>
</dbReference>
<evidence type="ECO:0000256" key="4">
    <source>
        <dbReference type="ARBA" id="ARBA00025764"/>
    </source>
</evidence>
<dbReference type="PROSITE" id="PS51084">
    <property type="entry name" value="HIT_2"/>
    <property type="match status" value="1"/>
</dbReference>
<dbReference type="Gene3D" id="3.30.428.10">
    <property type="entry name" value="HIT-like"/>
    <property type="match status" value="1"/>
</dbReference>
<dbReference type="InterPro" id="IPR036265">
    <property type="entry name" value="HIT-like_sf"/>
</dbReference>
<dbReference type="GO" id="GO:0000166">
    <property type="term" value="F:nucleotide binding"/>
    <property type="evidence" value="ECO:0007669"/>
    <property type="project" value="UniProtKB-KW"/>
</dbReference>
<evidence type="ECO:0000256" key="2">
    <source>
        <dbReference type="ARBA" id="ARBA00022801"/>
    </source>
</evidence>
<reference evidence="9" key="1">
    <citation type="journal article" date="2023" name="G3 (Bethesda)">
        <title>A reference genome for the long-term kleptoplast-retaining sea slug Elysia crispata morphotype clarki.</title>
        <authorList>
            <person name="Eastman K.E."/>
            <person name="Pendleton A.L."/>
            <person name="Shaikh M.A."/>
            <person name="Suttiyut T."/>
            <person name="Ogas R."/>
            <person name="Tomko P."/>
            <person name="Gavelis G."/>
            <person name="Widhalm J.R."/>
            <person name="Wisecaver J.H."/>
        </authorList>
    </citation>
    <scope>NUCLEOTIDE SEQUENCE</scope>
    <source>
        <strain evidence="9">ECLA1</strain>
    </source>
</reference>
<gene>
    <name evidence="9" type="ORF">RRG08_032666</name>
</gene>
<evidence type="ECO:0000256" key="1">
    <source>
        <dbReference type="ARBA" id="ARBA00022741"/>
    </source>
</evidence>
<comment type="similarity">
    <text evidence="4">Belongs to the HINT family.</text>
</comment>
<evidence type="ECO:0000256" key="3">
    <source>
        <dbReference type="ARBA" id="ARBA00024472"/>
    </source>
</evidence>
<name>A0AAE1CQM3_9GAST</name>